<sequence>MSNGNDSGGNRTVFRPSPLQGLGRGQQPPAAPGQAPAWGSAPASNTPAWGSAPSAGGWEAPSHYEPAPAQPAYAPPPPPSAAQPAPQPRMRDDDVPQPSKPQDVRNRLMSEAAPLLALASSVRSGRARTPMPELHRQASAAIATFDRAIAGHYPEEIRQRAKYALCATMDDIAQNLPGSGMDAAEWARRSMVVQFFQENIGGDRFWQLTDDMLARPAQSADIIELFHACLAAGFEGRFRIMPDGKRRLYEIASRLYAALEFPRSLSSQQMVTAWPGEKAPLKKVGLWGYVALAAAAAAAVLLLVYILLRVLLMAGASDPFAALGKINPDAPLRLSRAAAPPPQAAASPQADKLTEFLAPEIAQGLVKVEEDASTVRVRTTVGQLFQSASDQLDEGREALFHRIGKAIQSEPGQVTVEGHADSDRVSTLAFPDNTTLSKARADTVANIIKSELSDPARVVSEGYGEARPIASNDTAEGKSLNRRVEVVVPRRN</sequence>
<dbReference type="Proteomes" id="UP000198824">
    <property type="component" value="Unassembled WGS sequence"/>
</dbReference>
<dbReference type="PANTHER" id="PTHR30329">
    <property type="entry name" value="STATOR ELEMENT OF FLAGELLAR MOTOR COMPLEX"/>
    <property type="match status" value="1"/>
</dbReference>
<evidence type="ECO:0000256" key="3">
    <source>
        <dbReference type="SAM" id="Phobius"/>
    </source>
</evidence>
<keyword evidence="3" id="KW-1133">Transmembrane helix</keyword>
<gene>
    <name evidence="5" type="ORF">SAMN05192580_2844</name>
</gene>
<accession>A0A1I6LKG4</accession>
<dbReference type="SUPFAM" id="SSF103088">
    <property type="entry name" value="OmpA-like"/>
    <property type="match status" value="1"/>
</dbReference>
<dbReference type="STRING" id="1166337.SAMN05192580_2844"/>
<dbReference type="InterPro" id="IPR017732">
    <property type="entry name" value="T4/T6SS_DotU"/>
</dbReference>
<proteinExistence type="predicted"/>
<protein>
    <submittedName>
        <fullName evidence="5">Type VI secretion system protein ImpK</fullName>
    </submittedName>
</protein>
<feature type="compositionally biased region" description="Polar residues" evidence="2">
    <location>
        <begin position="1"/>
        <end position="10"/>
    </location>
</feature>
<feature type="compositionally biased region" description="Pro residues" evidence="2">
    <location>
        <begin position="73"/>
        <end position="87"/>
    </location>
</feature>
<keyword evidence="1 3" id="KW-0472">Membrane</keyword>
<feature type="compositionally biased region" description="Low complexity" evidence="2">
    <location>
        <begin position="16"/>
        <end position="44"/>
    </location>
</feature>
<dbReference type="InterPro" id="IPR050330">
    <property type="entry name" value="Bact_OuterMem_StrucFunc"/>
</dbReference>
<dbReference type="Gene3D" id="3.30.1330.60">
    <property type="entry name" value="OmpA-like domain"/>
    <property type="match status" value="1"/>
</dbReference>
<feature type="domain" description="OmpA-like" evidence="4">
    <location>
        <begin position="372"/>
        <end position="492"/>
    </location>
</feature>
<evidence type="ECO:0000259" key="4">
    <source>
        <dbReference type="PROSITE" id="PS51123"/>
    </source>
</evidence>
<dbReference type="InterPro" id="IPR038522">
    <property type="entry name" value="T4/T6SS_DotU_sf"/>
</dbReference>
<dbReference type="EMBL" id="FOZG01000002">
    <property type="protein sequence ID" value="SFS03873.1"/>
    <property type="molecule type" value="Genomic_DNA"/>
</dbReference>
<dbReference type="OrthoDB" id="345640at2"/>
<dbReference type="PANTHER" id="PTHR30329:SF19">
    <property type="entry name" value="OUTER MEMBRANE PROTEIN, OMPA FAMILY"/>
    <property type="match status" value="1"/>
</dbReference>
<dbReference type="PROSITE" id="PS51123">
    <property type="entry name" value="OMPA_2"/>
    <property type="match status" value="1"/>
</dbReference>
<keyword evidence="3" id="KW-0812">Transmembrane</keyword>
<name>A0A1I6LKG4_9SPHN</name>
<dbReference type="InterPro" id="IPR036737">
    <property type="entry name" value="OmpA-like_sf"/>
</dbReference>
<evidence type="ECO:0000256" key="1">
    <source>
        <dbReference type="PROSITE-ProRule" id="PRU00473"/>
    </source>
</evidence>
<evidence type="ECO:0000313" key="6">
    <source>
        <dbReference type="Proteomes" id="UP000198824"/>
    </source>
</evidence>
<reference evidence="5 6" key="1">
    <citation type="submission" date="2016-10" db="EMBL/GenBank/DDBJ databases">
        <authorList>
            <person name="de Groot N.N."/>
        </authorList>
    </citation>
    <scope>NUCLEOTIDE SEQUENCE [LARGE SCALE GENOMIC DNA]</scope>
    <source>
        <strain evidence="5 6">S5-249</strain>
    </source>
</reference>
<dbReference type="RefSeq" id="WP_093315596.1">
    <property type="nucleotide sequence ID" value="NZ_FOZG01000002.1"/>
</dbReference>
<dbReference type="AlphaFoldDB" id="A0A1I6LKG4"/>
<feature type="transmembrane region" description="Helical" evidence="3">
    <location>
        <begin position="286"/>
        <end position="308"/>
    </location>
</feature>
<dbReference type="GO" id="GO:0016020">
    <property type="term" value="C:membrane"/>
    <property type="evidence" value="ECO:0007669"/>
    <property type="project" value="UniProtKB-UniRule"/>
</dbReference>
<dbReference type="Gene3D" id="1.25.40.590">
    <property type="entry name" value="Type IV / VI secretion system, DotU"/>
    <property type="match status" value="1"/>
</dbReference>
<dbReference type="InterPro" id="IPR006665">
    <property type="entry name" value="OmpA-like"/>
</dbReference>
<dbReference type="NCBIfam" id="TIGR03349">
    <property type="entry name" value="IV_VI_DotU"/>
    <property type="match status" value="1"/>
</dbReference>
<keyword evidence="6" id="KW-1185">Reference proteome</keyword>
<dbReference type="CDD" id="cd07185">
    <property type="entry name" value="OmpA_C-like"/>
    <property type="match status" value="1"/>
</dbReference>
<evidence type="ECO:0000313" key="5">
    <source>
        <dbReference type="EMBL" id="SFS03873.1"/>
    </source>
</evidence>
<dbReference type="Pfam" id="PF09850">
    <property type="entry name" value="DotU"/>
    <property type="match status" value="1"/>
</dbReference>
<dbReference type="NCBIfam" id="NF038228">
    <property type="entry name" value="IcmH_DotU_IVB"/>
    <property type="match status" value="1"/>
</dbReference>
<organism evidence="5 6">
    <name type="scientific">Sphingomonas jatrophae</name>
    <dbReference type="NCBI Taxonomy" id="1166337"/>
    <lineage>
        <taxon>Bacteria</taxon>
        <taxon>Pseudomonadati</taxon>
        <taxon>Pseudomonadota</taxon>
        <taxon>Alphaproteobacteria</taxon>
        <taxon>Sphingomonadales</taxon>
        <taxon>Sphingomonadaceae</taxon>
        <taxon>Sphingomonas</taxon>
    </lineage>
</organism>
<dbReference type="Pfam" id="PF00691">
    <property type="entry name" value="OmpA"/>
    <property type="match status" value="1"/>
</dbReference>
<evidence type="ECO:0000256" key="2">
    <source>
        <dbReference type="SAM" id="MobiDB-lite"/>
    </source>
</evidence>
<feature type="region of interest" description="Disordered" evidence="2">
    <location>
        <begin position="1"/>
        <end position="103"/>
    </location>
</feature>